<dbReference type="AlphaFoldDB" id="A0A2N0P6P3"/>
<dbReference type="GO" id="GO:0005524">
    <property type="term" value="F:ATP binding"/>
    <property type="evidence" value="ECO:0007669"/>
    <property type="project" value="UniProtKB-KW"/>
</dbReference>
<dbReference type="VEuPathDB" id="FungiDB:FUN_020350"/>
<dbReference type="PANTHER" id="PTHR44329:SF288">
    <property type="entry name" value="MITOGEN-ACTIVATED PROTEIN KINASE KINASE KINASE 20"/>
    <property type="match status" value="1"/>
</dbReference>
<evidence type="ECO:0000256" key="2">
    <source>
        <dbReference type="ARBA" id="ARBA00022741"/>
    </source>
</evidence>
<evidence type="ECO:0000256" key="3">
    <source>
        <dbReference type="ARBA" id="ARBA00022777"/>
    </source>
</evidence>
<reference evidence="6 7" key="2">
    <citation type="submission" date="2017-09" db="EMBL/GenBank/DDBJ databases">
        <title>Extensive intraspecific genome diversity in a model arbuscular mycorrhizal fungus.</title>
        <authorList>
            <person name="Chen E.C."/>
            <person name="Morin E."/>
            <person name="Beaudet D."/>
            <person name="Noel J."/>
            <person name="Ndikumana S."/>
            <person name="Charron P."/>
            <person name="St-Onge C."/>
            <person name="Giorgi J."/>
            <person name="Grigoriev I.V."/>
            <person name="Roux C."/>
            <person name="Martin F.M."/>
            <person name="Corradi N."/>
        </authorList>
    </citation>
    <scope>NUCLEOTIDE SEQUENCE [LARGE SCALE GENOMIC DNA]</scope>
    <source>
        <strain evidence="6 7">A5</strain>
    </source>
</reference>
<dbReference type="InterPro" id="IPR001245">
    <property type="entry name" value="Ser-Thr/Tyr_kinase_cat_dom"/>
</dbReference>
<dbReference type="EMBL" id="LLXJ01001375">
    <property type="protein sequence ID" value="PKC02492.1"/>
    <property type="molecule type" value="Genomic_DNA"/>
</dbReference>
<comment type="caution">
    <text evidence="6">The sequence shown here is derived from an EMBL/GenBank/DDBJ whole genome shotgun (WGS) entry which is preliminary data.</text>
</comment>
<dbReference type="PANTHER" id="PTHR44329">
    <property type="entry name" value="SERINE/THREONINE-PROTEIN KINASE TNNI3K-RELATED"/>
    <property type="match status" value="1"/>
</dbReference>
<evidence type="ECO:0000313" key="6">
    <source>
        <dbReference type="EMBL" id="PKC02492.1"/>
    </source>
</evidence>
<protein>
    <recommendedName>
        <fullName evidence="5">Protein kinase domain-containing protein</fullName>
    </recommendedName>
</protein>
<organism evidence="6 7">
    <name type="scientific">Rhizophagus irregularis</name>
    <dbReference type="NCBI Taxonomy" id="588596"/>
    <lineage>
        <taxon>Eukaryota</taxon>
        <taxon>Fungi</taxon>
        <taxon>Fungi incertae sedis</taxon>
        <taxon>Mucoromycota</taxon>
        <taxon>Glomeromycotina</taxon>
        <taxon>Glomeromycetes</taxon>
        <taxon>Glomerales</taxon>
        <taxon>Glomeraceae</taxon>
        <taxon>Rhizophagus</taxon>
    </lineage>
</organism>
<sequence length="1133" mass="134369">MDSFRIIKPSVINEKCKECGFICYAIRFQQNFKNWTSGNKGIDKFIQDIQLSEHIWRVVDPVNSLEWIPYDRLYDIKYMTKDEYGKVYRANWIDGNIKYWDDVNQNWKRNNLNMFVNLKSLNTPNNLTFEFANKIKIEHEIYGITQDPETKNYMMVLGNICKKCNLICYAKRFQQNFKNWTSGNKDIDKFIQDTQLTEHTWCNFDPVKALEWIPYDRLCDIKYITKNKFGKVYKANWIDGDISNWDDENKNWKRNNLNMFVSLKSLNNPKNVTIEFANKVKIYHRSYGITQNPETKNYMIVLDDRCDKCNCICNSVYFQRNFKNWTSGNNNVDSFIQDTQLSAHGDPKAALQWIPYNRFSDIKYIANDKFSKVYRANWIDGNISYWSDVNQNWISKGSNMFVNLKSLSTPNNLTLEYANKIKIEHEIYGMTQDPETKIYMMVLNNKCKKCNCICYTMRFQQNFENWASSNKGIDKFIQDTQLSAHEDVKKALEWIPYDKFYDIKYVKKDEFGDVYRANWIDGNISYWDDANQNWKRNNHLDMLVNLKNLNIPNNLTLEFVNEIKIEHEIYGITQDPETKIYMMVLDNKCQMCNKICNTIYFQQNFRNWTSDNNDIDKFIQDTQLSAHDSVKEALEWIPYDRLYEIKCIVKDEFRKMYRANWIGGEIICWDYEKQKWKRNYRSISVILSNLDYSKNITSELMKKINKPCGITQDPETKCYMMVLYSHKCNTCVEICNAIHFQQKFIDWASGNNNIDKFIQETQLSEHTYYRIKNALEWIPYDGFHDIKYVAKGGFGKVYSANWITGCIDEWDNEIQNWRRKDHNKLVALKSLNNSKNVTLDFIREVMLHNKVNDNNFYIIKLYGITQDPETKDYIMVMDYAKDGSLRKYLDTNFNKLNWENKIKYMCCIASGLVNIHKNKLIHRDLHIRNILKNYDVIHITDMGLCKPADYNASENTKNNIYGVLPYIAPEILREQYYTEAADIYSFGIIMYEIISGLPPYHNLSHDNNLAIKICEGLRPMFNIKVPQLIVHLIKRCLDTKPLNRPMAKEIRDELWKWRLGKSTEIQQQIKEADEINNNSLNSIPSTSLSYKTHSEAIYTSRLLNYNNLPEPKNSDDYYEQNDNIISKEFSGIN</sequence>
<dbReference type="InterPro" id="IPR011009">
    <property type="entry name" value="Kinase-like_dom_sf"/>
</dbReference>
<evidence type="ECO:0000256" key="4">
    <source>
        <dbReference type="ARBA" id="ARBA00022840"/>
    </source>
</evidence>
<dbReference type="PROSITE" id="PS50011">
    <property type="entry name" value="PROTEIN_KINASE_DOM"/>
    <property type="match status" value="1"/>
</dbReference>
<feature type="domain" description="Protein kinase" evidence="5">
    <location>
        <begin position="783"/>
        <end position="1056"/>
    </location>
</feature>
<dbReference type="VEuPathDB" id="FungiDB:RhiirFUN_000817"/>
<dbReference type="Gene3D" id="1.10.10.1010">
    <property type="entry name" value="Intein homing endonuclease, domain IV"/>
    <property type="match status" value="5"/>
</dbReference>
<evidence type="ECO:0000256" key="1">
    <source>
        <dbReference type="ARBA" id="ARBA00022679"/>
    </source>
</evidence>
<dbReference type="InterPro" id="IPR051681">
    <property type="entry name" value="Ser/Thr_Kinases-Pseudokinases"/>
</dbReference>
<dbReference type="Proteomes" id="UP000232722">
    <property type="component" value="Unassembled WGS sequence"/>
</dbReference>
<keyword evidence="3" id="KW-0418">Kinase</keyword>
<keyword evidence="2" id="KW-0547">Nucleotide-binding</keyword>
<keyword evidence="4" id="KW-0067">ATP-binding</keyword>
<accession>A0A2N0P6P3</accession>
<dbReference type="GO" id="GO:0004674">
    <property type="term" value="F:protein serine/threonine kinase activity"/>
    <property type="evidence" value="ECO:0007669"/>
    <property type="project" value="TreeGrafter"/>
</dbReference>
<dbReference type="SUPFAM" id="SSF56112">
    <property type="entry name" value="Protein kinase-like (PK-like)"/>
    <property type="match status" value="1"/>
</dbReference>
<evidence type="ECO:0000313" key="7">
    <source>
        <dbReference type="Proteomes" id="UP000232722"/>
    </source>
</evidence>
<keyword evidence="1" id="KW-0808">Transferase</keyword>
<evidence type="ECO:0000259" key="5">
    <source>
        <dbReference type="PROSITE" id="PS50011"/>
    </source>
</evidence>
<dbReference type="Gene3D" id="1.10.510.10">
    <property type="entry name" value="Transferase(Phosphotransferase) domain 1"/>
    <property type="match status" value="1"/>
</dbReference>
<gene>
    <name evidence="6" type="ORF">RhiirA5_425159</name>
</gene>
<name>A0A2N0P6P3_9GLOM</name>
<dbReference type="VEuPathDB" id="FungiDB:RhiirA1_465214"/>
<dbReference type="InterPro" id="IPR000719">
    <property type="entry name" value="Prot_kinase_dom"/>
</dbReference>
<reference evidence="6 7" key="1">
    <citation type="submission" date="2016-04" db="EMBL/GenBank/DDBJ databases">
        <title>Genome analyses suggest a sexual origin of heterokaryosis in a supposedly ancient asexual fungus.</title>
        <authorList>
            <person name="Ropars J."/>
            <person name="Sedzielewska K."/>
            <person name="Noel J."/>
            <person name="Charron P."/>
            <person name="Farinelli L."/>
            <person name="Marton T."/>
            <person name="Kruger M."/>
            <person name="Pelin A."/>
            <person name="Brachmann A."/>
            <person name="Corradi N."/>
        </authorList>
    </citation>
    <scope>NUCLEOTIDE SEQUENCE [LARGE SCALE GENOMIC DNA]</scope>
    <source>
        <strain evidence="6 7">A5</strain>
    </source>
</reference>
<proteinExistence type="predicted"/>
<dbReference type="Pfam" id="PF07714">
    <property type="entry name" value="PK_Tyr_Ser-Thr"/>
    <property type="match status" value="1"/>
</dbReference>